<dbReference type="PRINTS" id="PR00038">
    <property type="entry name" value="HTHLUXR"/>
</dbReference>
<protein>
    <submittedName>
        <fullName evidence="5">LuxR family transcriptional regulator</fullName>
    </submittedName>
</protein>
<dbReference type="CDD" id="cd06170">
    <property type="entry name" value="LuxR_C_like"/>
    <property type="match status" value="1"/>
</dbReference>
<reference evidence="5 6" key="1">
    <citation type="submission" date="2019-03" db="EMBL/GenBank/DDBJ databases">
        <title>Genomics of glacier-inhabiting Cryobacterium strains.</title>
        <authorList>
            <person name="Liu Q."/>
            <person name="Xin Y.-H."/>
        </authorList>
    </citation>
    <scope>NUCLEOTIDE SEQUENCE [LARGE SCALE GENOMIC DNA]</scope>
    <source>
        <strain evidence="6">TMT1-22</strain>
    </source>
</reference>
<keyword evidence="2" id="KW-0238">DNA-binding</keyword>
<dbReference type="InterPro" id="IPR041664">
    <property type="entry name" value="AAA_16"/>
</dbReference>
<name>A0AAQ2C7P3_9MICO</name>
<dbReference type="Gene3D" id="1.10.10.10">
    <property type="entry name" value="Winged helix-like DNA-binding domain superfamily/Winged helix DNA-binding domain"/>
    <property type="match status" value="1"/>
</dbReference>
<dbReference type="Proteomes" id="UP000297403">
    <property type="component" value="Unassembled WGS sequence"/>
</dbReference>
<evidence type="ECO:0000259" key="4">
    <source>
        <dbReference type="PROSITE" id="PS50043"/>
    </source>
</evidence>
<evidence type="ECO:0000256" key="3">
    <source>
        <dbReference type="ARBA" id="ARBA00023163"/>
    </source>
</evidence>
<evidence type="ECO:0000313" key="5">
    <source>
        <dbReference type="EMBL" id="TFC49697.1"/>
    </source>
</evidence>
<sequence length="922" mass="101174">MEEALPFAPVSVTTKFQPPRPVGDWVARARLTDLLRAGEHRRLSLIHAPAGFGKSTLAAQWLAALDARGVTTVWLSLDRDDNNTIWFLSHLLEAIRRVMPELDDEWQVLLEGQPDDAERYVVPALVNAMDAAGENIVIALDDWHLVTDSRTRAVIHRLLDVGSSRLSFLITSRSRSGLPLGRLMVRNQLLEVDASSLRFDEDESQALLVDINGLDVNRDDLASLHRTTEGWVAALQLVSLSLRENHDASDLIRRLSGRQKSIGEYLLENVLDALEPDVVDFLLTTSVTERICAELASTLSGVVRGQAMLERVEAQNLFLQPLNEDGSWYRYHHLFEDYLRGRLERDFPGRAVELNLAAARWFASNGYPSDAVDHALAVGQVDFAVDIVESRAMWLVEHSRMATLLVLVGKIPASSVADQAKLQMAIAWANTLLHISGAAQIALDKVEALVRCDDSLSQDDRFELGVEALVVQCCIDMYVDRLDLVDELDQTCFAEANRLRPWIVSVAANISTFQKIQEGEYSQATEQQNWASQFHALTSGPFSDVYGRCFAGLAAFEQLEVDDAERLFRSAVELARSSAGRHSHAAQLASSMLGQLLYERGALEKAELLLEEAHELGSEGGVVDFMISAFATLARIKALRGDHVGARTLLDEGEDVAETLGLTRLGLCIAAERIQLGFNFQLPDRTLPAGLHDEQHRIGDLGSGLAETNYRIALATEIRAALSPDASRDLATASAERAHELLDRTRARGGARAHLGAQILLAATLQHAGRRVEAMDALTPALVTCNALGLVRPILDGGPGCLQIVQDVADRVRGGRWEGPQAPGLPEFLSLLLQSATTSARLQETTSSGAQITGATLTEREHEILILLAQGCSNREIAQTLHLGVNTVKWYLKRLFSTLGVSGRQGCVDEARRRKLLSTHTS</sequence>
<dbReference type="InterPro" id="IPR011990">
    <property type="entry name" value="TPR-like_helical_dom_sf"/>
</dbReference>
<dbReference type="SUPFAM" id="SSF46894">
    <property type="entry name" value="C-terminal effector domain of the bipartite response regulators"/>
    <property type="match status" value="1"/>
</dbReference>
<dbReference type="SUPFAM" id="SSF52540">
    <property type="entry name" value="P-loop containing nucleoside triphosphate hydrolases"/>
    <property type="match status" value="1"/>
</dbReference>
<evidence type="ECO:0000313" key="6">
    <source>
        <dbReference type="Proteomes" id="UP000297403"/>
    </source>
</evidence>
<dbReference type="SUPFAM" id="SSF48452">
    <property type="entry name" value="TPR-like"/>
    <property type="match status" value="1"/>
</dbReference>
<accession>A0AAQ2C7P3</accession>
<dbReference type="Gene3D" id="1.25.40.10">
    <property type="entry name" value="Tetratricopeptide repeat domain"/>
    <property type="match status" value="1"/>
</dbReference>
<dbReference type="GO" id="GO:0003677">
    <property type="term" value="F:DNA binding"/>
    <property type="evidence" value="ECO:0007669"/>
    <property type="project" value="UniProtKB-KW"/>
</dbReference>
<dbReference type="Pfam" id="PF13191">
    <property type="entry name" value="AAA_16"/>
    <property type="match status" value="1"/>
</dbReference>
<dbReference type="InterPro" id="IPR039420">
    <property type="entry name" value="WalR-like"/>
</dbReference>
<dbReference type="AlphaFoldDB" id="A0AAQ2C7P3"/>
<dbReference type="InterPro" id="IPR059106">
    <property type="entry name" value="WHD_MalT"/>
</dbReference>
<evidence type="ECO:0000256" key="2">
    <source>
        <dbReference type="ARBA" id="ARBA00023125"/>
    </source>
</evidence>
<dbReference type="PANTHER" id="PTHR43214:SF41">
    <property type="entry name" value="NITRATE_NITRITE RESPONSE REGULATOR PROTEIN NARP"/>
    <property type="match status" value="1"/>
</dbReference>
<evidence type="ECO:0000256" key="1">
    <source>
        <dbReference type="ARBA" id="ARBA00023015"/>
    </source>
</evidence>
<dbReference type="RefSeq" id="WP_134367125.1">
    <property type="nucleotide sequence ID" value="NZ_SOFY01000026.1"/>
</dbReference>
<dbReference type="SMART" id="SM00421">
    <property type="entry name" value="HTH_LUXR"/>
    <property type="match status" value="1"/>
</dbReference>
<dbReference type="PANTHER" id="PTHR43214">
    <property type="entry name" value="TWO-COMPONENT RESPONSE REGULATOR"/>
    <property type="match status" value="1"/>
</dbReference>
<dbReference type="InterPro" id="IPR036388">
    <property type="entry name" value="WH-like_DNA-bd_sf"/>
</dbReference>
<organism evidence="5 6">
    <name type="scientific">Cryobacterium shii</name>
    <dbReference type="NCBI Taxonomy" id="1259235"/>
    <lineage>
        <taxon>Bacteria</taxon>
        <taxon>Bacillati</taxon>
        <taxon>Actinomycetota</taxon>
        <taxon>Actinomycetes</taxon>
        <taxon>Micrococcales</taxon>
        <taxon>Microbacteriaceae</taxon>
        <taxon>Cryobacterium</taxon>
    </lineage>
</organism>
<dbReference type="Pfam" id="PF00196">
    <property type="entry name" value="GerE"/>
    <property type="match status" value="1"/>
</dbReference>
<dbReference type="Pfam" id="PF17874">
    <property type="entry name" value="TPR_MalT"/>
    <property type="match status" value="1"/>
</dbReference>
<dbReference type="EMBL" id="SOFY01000026">
    <property type="protein sequence ID" value="TFC49697.1"/>
    <property type="molecule type" value="Genomic_DNA"/>
</dbReference>
<gene>
    <name evidence="5" type="ORF">E3O49_05985</name>
</gene>
<keyword evidence="1" id="KW-0805">Transcription regulation</keyword>
<comment type="caution">
    <text evidence="5">The sequence shown here is derived from an EMBL/GenBank/DDBJ whole genome shotgun (WGS) entry which is preliminary data.</text>
</comment>
<dbReference type="InterPro" id="IPR000792">
    <property type="entry name" value="Tscrpt_reg_LuxR_C"/>
</dbReference>
<feature type="domain" description="HTH luxR-type" evidence="4">
    <location>
        <begin position="850"/>
        <end position="915"/>
    </location>
</feature>
<dbReference type="PROSITE" id="PS50043">
    <property type="entry name" value="HTH_LUXR_2"/>
    <property type="match status" value="1"/>
</dbReference>
<dbReference type="InterPro" id="IPR041617">
    <property type="entry name" value="TPR_MalT"/>
</dbReference>
<dbReference type="Gene3D" id="3.40.50.300">
    <property type="entry name" value="P-loop containing nucleotide triphosphate hydrolases"/>
    <property type="match status" value="1"/>
</dbReference>
<keyword evidence="6" id="KW-1185">Reference proteome</keyword>
<dbReference type="InterPro" id="IPR027417">
    <property type="entry name" value="P-loop_NTPase"/>
</dbReference>
<proteinExistence type="predicted"/>
<keyword evidence="3" id="KW-0804">Transcription</keyword>
<dbReference type="Pfam" id="PF25873">
    <property type="entry name" value="WHD_MalT"/>
    <property type="match status" value="1"/>
</dbReference>
<dbReference type="GO" id="GO:0006355">
    <property type="term" value="P:regulation of DNA-templated transcription"/>
    <property type="evidence" value="ECO:0007669"/>
    <property type="project" value="InterPro"/>
</dbReference>
<dbReference type="InterPro" id="IPR016032">
    <property type="entry name" value="Sig_transdc_resp-reg_C-effctor"/>
</dbReference>